<feature type="compositionally biased region" description="Polar residues" evidence="1">
    <location>
        <begin position="36"/>
        <end position="54"/>
    </location>
</feature>
<keyword evidence="3" id="KW-1185">Reference proteome</keyword>
<sequence length="329" mass="37537">MPLEQSTAPSTPRSSSDLGQPSSSPSEPSNLPTESFNPSLRSRNPSLGSDNSSFVPDIPLEERRKLEVQDRWTQMKRICEEYDKIASASKETKLKMRALATTESYLVFDDSAKRPTFEEYIGLMNNMSELNPVPQDTITELGNFVASSMSFPEVLSGIEHKSSISRDMKELVISEESRKNALFDIRLKDYPIDYLKKLCDCVYNTATWCLDSQNTEGQIAQGQDAESQIVDSVDKRREDARSLIHLHKDLERIITFRRMYPHDTPTNQPSHATRTRWDEQATKRREELSRRLLQTVASRIMYDTRATLHNFMQSVRGTFQGNTSQASVI</sequence>
<dbReference type="InParanoid" id="A0A1Y2B3F2"/>
<proteinExistence type="predicted"/>
<reference evidence="2 3" key="1">
    <citation type="submission" date="2016-07" db="EMBL/GenBank/DDBJ databases">
        <title>Pervasive Adenine N6-methylation of Active Genes in Fungi.</title>
        <authorList>
            <consortium name="DOE Joint Genome Institute"/>
            <person name="Mondo S.J."/>
            <person name="Dannebaum R.O."/>
            <person name="Kuo R.C."/>
            <person name="Labutti K."/>
            <person name="Haridas S."/>
            <person name="Kuo A."/>
            <person name="Salamov A."/>
            <person name="Ahrendt S.R."/>
            <person name="Lipzen A."/>
            <person name="Sullivan W."/>
            <person name="Andreopoulos W.B."/>
            <person name="Clum A."/>
            <person name="Lindquist E."/>
            <person name="Daum C."/>
            <person name="Ramamoorthy G.K."/>
            <person name="Gryganskyi A."/>
            <person name="Culley D."/>
            <person name="Magnuson J.K."/>
            <person name="James T.Y."/>
            <person name="O'Malley M.A."/>
            <person name="Stajich J.E."/>
            <person name="Spatafora J.W."/>
            <person name="Visel A."/>
            <person name="Grigoriev I.V."/>
        </authorList>
    </citation>
    <scope>NUCLEOTIDE SEQUENCE [LARGE SCALE GENOMIC DNA]</scope>
    <source>
        <strain evidence="2 3">68-887.2</strain>
    </source>
</reference>
<feature type="compositionally biased region" description="Low complexity" evidence="1">
    <location>
        <begin position="12"/>
        <end position="35"/>
    </location>
</feature>
<protein>
    <submittedName>
        <fullName evidence="2">Uncharacterized protein</fullName>
    </submittedName>
</protein>
<evidence type="ECO:0000256" key="1">
    <source>
        <dbReference type="SAM" id="MobiDB-lite"/>
    </source>
</evidence>
<evidence type="ECO:0000313" key="2">
    <source>
        <dbReference type="EMBL" id="ORY29358.1"/>
    </source>
</evidence>
<dbReference type="AlphaFoldDB" id="A0A1Y2B3F2"/>
<feature type="compositionally biased region" description="Polar residues" evidence="1">
    <location>
        <begin position="1"/>
        <end position="11"/>
    </location>
</feature>
<feature type="region of interest" description="Disordered" evidence="1">
    <location>
        <begin position="260"/>
        <end position="283"/>
    </location>
</feature>
<accession>A0A1Y2B3F2</accession>
<evidence type="ECO:0000313" key="3">
    <source>
        <dbReference type="Proteomes" id="UP000193986"/>
    </source>
</evidence>
<gene>
    <name evidence="2" type="ORF">BCR39DRAFT_532496</name>
</gene>
<comment type="caution">
    <text evidence="2">The sequence shown here is derived from an EMBL/GenBank/DDBJ whole genome shotgun (WGS) entry which is preliminary data.</text>
</comment>
<feature type="region of interest" description="Disordered" evidence="1">
    <location>
        <begin position="1"/>
        <end position="56"/>
    </location>
</feature>
<dbReference type="Proteomes" id="UP000193986">
    <property type="component" value="Unassembled WGS sequence"/>
</dbReference>
<dbReference type="EMBL" id="MCFC01000026">
    <property type="protein sequence ID" value="ORY29358.1"/>
    <property type="molecule type" value="Genomic_DNA"/>
</dbReference>
<organism evidence="2 3">
    <name type="scientific">Naematelia encephala</name>
    <dbReference type="NCBI Taxonomy" id="71784"/>
    <lineage>
        <taxon>Eukaryota</taxon>
        <taxon>Fungi</taxon>
        <taxon>Dikarya</taxon>
        <taxon>Basidiomycota</taxon>
        <taxon>Agaricomycotina</taxon>
        <taxon>Tremellomycetes</taxon>
        <taxon>Tremellales</taxon>
        <taxon>Naemateliaceae</taxon>
        <taxon>Naematelia</taxon>
    </lineage>
</organism>
<name>A0A1Y2B3F2_9TREE</name>